<accession>A0A8A4TPX7</accession>
<sequence>MCARSAKTHRASEERYAFPANRILFEDEHVIVVNKPSGLPCHATRDPRRDHLFAALARFLEARDGAAQVYLALHHRLDRDTSGALLLSKAKVANRPLSDMFRDHRVQKTYVALVDHEGWAQDPPPPWSVRNYLARDKRDKHRMTAVRSGGDPARTDFRWMASYPDGTALVEARPHTGRTHQIRIHLALSGHPIRGDRLYGGTGEGRVMLHAHRLEFPHPVAGRSITVDAPLPRPFKKRG</sequence>
<gene>
    <name evidence="3" type="ORF">J3U87_03960</name>
</gene>
<dbReference type="InterPro" id="IPR020103">
    <property type="entry name" value="PsdUridine_synth_cat_dom_sf"/>
</dbReference>
<reference evidence="3" key="1">
    <citation type="submission" date="2021-03" db="EMBL/GenBank/DDBJ databases">
        <title>Acanthopleuribacteraceae sp. M133.</title>
        <authorList>
            <person name="Wang G."/>
        </authorList>
    </citation>
    <scope>NUCLEOTIDE SEQUENCE</scope>
    <source>
        <strain evidence="3">M133</strain>
    </source>
</reference>
<dbReference type="CDD" id="cd02869">
    <property type="entry name" value="PseudoU_synth_RluA_like"/>
    <property type="match status" value="1"/>
</dbReference>
<dbReference type="KEGG" id="scor:J3U87_03960"/>
<name>A0A8A4TPX7_SULCO</name>
<dbReference type="InterPro" id="IPR006145">
    <property type="entry name" value="PsdUridine_synth_RsuA/RluA"/>
</dbReference>
<dbReference type="AlphaFoldDB" id="A0A8A4TPX7"/>
<dbReference type="InterPro" id="IPR050188">
    <property type="entry name" value="RluA_PseudoU_synthase"/>
</dbReference>
<dbReference type="GO" id="GO:0000455">
    <property type="term" value="P:enzyme-directed rRNA pseudouridine synthesis"/>
    <property type="evidence" value="ECO:0007669"/>
    <property type="project" value="TreeGrafter"/>
</dbReference>
<dbReference type="Proteomes" id="UP000663929">
    <property type="component" value="Chromosome"/>
</dbReference>
<dbReference type="GO" id="GO:0140098">
    <property type="term" value="F:catalytic activity, acting on RNA"/>
    <property type="evidence" value="ECO:0007669"/>
    <property type="project" value="UniProtKB-ARBA"/>
</dbReference>
<dbReference type="PANTHER" id="PTHR21600:SF87">
    <property type="entry name" value="RNA PSEUDOURIDYLATE SYNTHASE DOMAIN-CONTAINING PROTEIN 1"/>
    <property type="match status" value="1"/>
</dbReference>
<keyword evidence="4" id="KW-1185">Reference proteome</keyword>
<dbReference type="GO" id="GO:0009982">
    <property type="term" value="F:pseudouridine synthase activity"/>
    <property type="evidence" value="ECO:0007669"/>
    <property type="project" value="InterPro"/>
</dbReference>
<dbReference type="Pfam" id="PF00849">
    <property type="entry name" value="PseudoU_synth_2"/>
    <property type="match status" value="1"/>
</dbReference>
<evidence type="ECO:0000259" key="2">
    <source>
        <dbReference type="Pfam" id="PF00849"/>
    </source>
</evidence>
<evidence type="ECO:0000313" key="4">
    <source>
        <dbReference type="Proteomes" id="UP000663929"/>
    </source>
</evidence>
<dbReference type="SUPFAM" id="SSF55120">
    <property type="entry name" value="Pseudouridine synthase"/>
    <property type="match status" value="1"/>
</dbReference>
<proteinExistence type="inferred from homology"/>
<evidence type="ECO:0000313" key="3">
    <source>
        <dbReference type="EMBL" id="QTD51603.1"/>
    </source>
</evidence>
<evidence type="ECO:0000256" key="1">
    <source>
        <dbReference type="ARBA" id="ARBA00010876"/>
    </source>
</evidence>
<protein>
    <submittedName>
        <fullName evidence="3">RluA family pseudouridine synthase</fullName>
    </submittedName>
</protein>
<dbReference type="RefSeq" id="WP_237381731.1">
    <property type="nucleotide sequence ID" value="NZ_CP071793.1"/>
</dbReference>
<dbReference type="Gene3D" id="3.30.2350.10">
    <property type="entry name" value="Pseudouridine synthase"/>
    <property type="match status" value="1"/>
</dbReference>
<dbReference type="PANTHER" id="PTHR21600">
    <property type="entry name" value="MITOCHONDRIAL RNA PSEUDOURIDINE SYNTHASE"/>
    <property type="match status" value="1"/>
</dbReference>
<feature type="domain" description="Pseudouridine synthase RsuA/RluA-like" evidence="2">
    <location>
        <begin position="29"/>
        <end position="187"/>
    </location>
</feature>
<dbReference type="EMBL" id="CP071793">
    <property type="protein sequence ID" value="QTD51603.1"/>
    <property type="molecule type" value="Genomic_DNA"/>
</dbReference>
<organism evidence="3 4">
    <name type="scientific">Sulfidibacter corallicola</name>
    <dbReference type="NCBI Taxonomy" id="2818388"/>
    <lineage>
        <taxon>Bacteria</taxon>
        <taxon>Pseudomonadati</taxon>
        <taxon>Acidobacteriota</taxon>
        <taxon>Holophagae</taxon>
        <taxon>Acanthopleuribacterales</taxon>
        <taxon>Acanthopleuribacteraceae</taxon>
        <taxon>Sulfidibacter</taxon>
    </lineage>
</organism>
<dbReference type="GO" id="GO:0003723">
    <property type="term" value="F:RNA binding"/>
    <property type="evidence" value="ECO:0007669"/>
    <property type="project" value="InterPro"/>
</dbReference>
<comment type="similarity">
    <text evidence="1">Belongs to the pseudouridine synthase RluA family.</text>
</comment>